<dbReference type="Proteomes" id="UP000696573">
    <property type="component" value="Unassembled WGS sequence"/>
</dbReference>
<protein>
    <submittedName>
        <fullName evidence="1">Uncharacterized protein</fullName>
    </submittedName>
</protein>
<comment type="caution">
    <text evidence="1">The sequence shown here is derived from an EMBL/GenBank/DDBJ whole genome shotgun (WGS) entry which is preliminary data.</text>
</comment>
<organism evidence="1 2">
    <name type="scientific">Clonostachys rhizophaga</name>
    <dbReference type="NCBI Taxonomy" id="160324"/>
    <lineage>
        <taxon>Eukaryota</taxon>
        <taxon>Fungi</taxon>
        <taxon>Dikarya</taxon>
        <taxon>Ascomycota</taxon>
        <taxon>Pezizomycotina</taxon>
        <taxon>Sordariomycetes</taxon>
        <taxon>Hypocreomycetidae</taxon>
        <taxon>Hypocreales</taxon>
        <taxon>Bionectriaceae</taxon>
        <taxon>Clonostachys</taxon>
    </lineage>
</organism>
<dbReference type="AlphaFoldDB" id="A0A9N9Y937"/>
<reference evidence="1" key="1">
    <citation type="submission" date="2021-10" db="EMBL/GenBank/DDBJ databases">
        <authorList>
            <person name="Piombo E."/>
        </authorList>
    </citation>
    <scope>NUCLEOTIDE SEQUENCE</scope>
</reference>
<dbReference type="PANTHER" id="PTHR24148:SF81">
    <property type="entry name" value="HETEROKARYON INCOMPATIBILITY DOMAIN-CONTAINING PROTEIN"/>
    <property type="match status" value="1"/>
</dbReference>
<proteinExistence type="predicted"/>
<sequence>MGKIYSACSRVVVYLGPDIAMPLIDRHPRRRRLHEFETGEINRAFQIAVAARSSHRIIYLIFSGSELIMSQRVVIRIEDVDFWADSTMATHFSLKAPRWDWGTTAATWMQFTSQGTSKEMNLGELLEMSSASQATDPRDRIFGLLGVLHELKTESPSQRPKISDSLLSIKGGTQADYSLSCQQTFVGLFAYCLLNKNKPNILYRASCLSRKKPEYLLANKEGDLLSRYRVALKIYELRYIAKERHWRKGAFINASTASLNINLTQYMTLSHTLERVGTINELHLLCMRHDFLSVYIVSKERLDRVLTGKGNEELFVLNIDDCSFIYLLLRRQTDEHGAVTYKLISACPQVQILERTKRSGNEVQQLRRLRLDPLQFSVYGVLEKCREFLDNPFMAFLREPRDRGILVGITAIRDLVPVLKQLYQHRSQRDMSIRWPENVINAETPRDLYTVGEMSIQCVNQKFSPQFNGVYVTISVSTLWEEICRIYLFRSNISDNQHEIWKYRIKDSRSSWRSSWKSPYIAPSVYDNLLKLGSV</sequence>
<evidence type="ECO:0000313" key="2">
    <source>
        <dbReference type="Proteomes" id="UP000696573"/>
    </source>
</evidence>
<dbReference type="InterPro" id="IPR052895">
    <property type="entry name" value="HetReg/Transcr_Mod"/>
</dbReference>
<dbReference type="EMBL" id="CABFNQ020000432">
    <property type="protein sequence ID" value="CAH0014464.1"/>
    <property type="molecule type" value="Genomic_DNA"/>
</dbReference>
<name>A0A9N9Y937_9HYPO</name>
<keyword evidence="2" id="KW-1185">Reference proteome</keyword>
<gene>
    <name evidence="1" type="ORF">CRHIZ90672A_00017139</name>
</gene>
<evidence type="ECO:0000313" key="1">
    <source>
        <dbReference type="EMBL" id="CAH0014464.1"/>
    </source>
</evidence>
<accession>A0A9N9Y937</accession>
<dbReference type="OrthoDB" id="2157530at2759"/>
<dbReference type="PANTHER" id="PTHR24148">
    <property type="entry name" value="ANKYRIN REPEAT DOMAIN-CONTAINING PROTEIN 39 HOMOLOG-RELATED"/>
    <property type="match status" value="1"/>
</dbReference>